<gene>
    <name evidence="3" type="ORF">BBI08_11990</name>
</gene>
<dbReference type="Proteomes" id="UP000092687">
    <property type="component" value="Chromosome"/>
</dbReference>
<dbReference type="AlphaFoldDB" id="A0A1C7DTF4"/>
<evidence type="ECO:0000259" key="2">
    <source>
        <dbReference type="SMART" id="SM00858"/>
    </source>
</evidence>
<dbReference type="OrthoDB" id="9804574at2"/>
<dbReference type="RefSeq" id="WP_040850795.1">
    <property type="nucleotide sequence ID" value="NZ_CP016537.2"/>
</dbReference>
<feature type="domain" description="SAF" evidence="2">
    <location>
        <begin position="14"/>
        <end position="87"/>
    </location>
</feature>
<evidence type="ECO:0000313" key="4">
    <source>
        <dbReference type="Proteomes" id="UP000092687"/>
    </source>
</evidence>
<reference evidence="3" key="1">
    <citation type="submission" date="2016-10" db="EMBL/GenBank/DDBJ databases">
        <authorList>
            <person name="de Groot N.N."/>
        </authorList>
    </citation>
    <scope>NUCLEOTIDE SEQUENCE</scope>
    <source>
        <strain evidence="3">DSM 24743</strain>
    </source>
</reference>
<dbReference type="PANTHER" id="PTHR30536">
    <property type="entry name" value="ALTRONATE/GALACTARATE DEHYDRATASE"/>
    <property type="match status" value="1"/>
</dbReference>
<proteinExistence type="predicted"/>
<sequence length="105" mass="11466">MEKKYNALRLHETDNVAVALENLKTGEKLVVQGLDTEIILQINIPYGHKVAVSTILQDQKILKYGECMGIATEDIPAGNHVHVSNVRGLNEEDKTAVFLKGGVVG</sequence>
<keyword evidence="4" id="KW-1185">Reference proteome</keyword>
<dbReference type="EMBL" id="CP016537">
    <property type="protein sequence ID" value="ANU14551.1"/>
    <property type="molecule type" value="Genomic_DNA"/>
</dbReference>
<dbReference type="GO" id="GO:0016829">
    <property type="term" value="F:lyase activity"/>
    <property type="evidence" value="ECO:0007669"/>
    <property type="project" value="UniProtKB-KW"/>
</dbReference>
<evidence type="ECO:0000256" key="1">
    <source>
        <dbReference type="ARBA" id="ARBA00023239"/>
    </source>
</evidence>
<name>A0A1C7DTF4_9BACL</name>
<dbReference type="CDD" id="cd11613">
    <property type="entry name" value="SAF_AH_GD"/>
    <property type="match status" value="1"/>
</dbReference>
<accession>A0A1C7DTF4</accession>
<dbReference type="KEGG" id="phc:BBI08_11990"/>
<dbReference type="STRING" id="1215089.BBI08_11990"/>
<dbReference type="InterPro" id="IPR044144">
    <property type="entry name" value="SAF_UxaA/GarD"/>
</dbReference>
<protein>
    <recommendedName>
        <fullName evidence="2">SAF domain-containing protein</fullName>
    </recommendedName>
</protein>
<dbReference type="InterPro" id="IPR052172">
    <property type="entry name" value="UxaA_altronate/galactarate_dh"/>
</dbReference>
<dbReference type="Gene3D" id="2.30.130.110">
    <property type="match status" value="1"/>
</dbReference>
<dbReference type="PANTHER" id="PTHR30536:SF5">
    <property type="entry name" value="ALTRONATE DEHYDRATASE"/>
    <property type="match status" value="1"/>
</dbReference>
<evidence type="ECO:0000313" key="3">
    <source>
        <dbReference type="EMBL" id="ANU14551.1"/>
    </source>
</evidence>
<dbReference type="InterPro" id="IPR013974">
    <property type="entry name" value="SAF"/>
</dbReference>
<dbReference type="SMART" id="SM00858">
    <property type="entry name" value="SAF"/>
    <property type="match status" value="1"/>
</dbReference>
<keyword evidence="1" id="KW-0456">Lyase</keyword>
<dbReference type="GO" id="GO:0019698">
    <property type="term" value="P:D-galacturonate catabolic process"/>
    <property type="evidence" value="ECO:0007669"/>
    <property type="project" value="TreeGrafter"/>
</dbReference>
<organism evidence="3 4">
    <name type="scientific">Planococcus halocryophilus</name>
    <dbReference type="NCBI Taxonomy" id="1215089"/>
    <lineage>
        <taxon>Bacteria</taxon>
        <taxon>Bacillati</taxon>
        <taxon>Bacillota</taxon>
        <taxon>Bacilli</taxon>
        <taxon>Bacillales</taxon>
        <taxon>Caryophanaceae</taxon>
        <taxon>Planococcus</taxon>
    </lineage>
</organism>